<dbReference type="InterPro" id="IPR035892">
    <property type="entry name" value="C2_domain_sf"/>
</dbReference>
<dbReference type="PANTHER" id="PTHR12546">
    <property type="entry name" value="FER-1-LIKE"/>
    <property type="match status" value="1"/>
</dbReference>
<keyword evidence="4" id="KW-1133">Transmembrane helix</keyword>
<dbReference type="InterPro" id="IPR037721">
    <property type="entry name" value="Ferlin"/>
</dbReference>
<dbReference type="AlphaFoldDB" id="A0A1A6G4N2"/>
<dbReference type="SUPFAM" id="SSF49562">
    <property type="entry name" value="C2 domain (Calcium/lipid-binding domain, CaLB)"/>
    <property type="match status" value="1"/>
</dbReference>
<dbReference type="GO" id="GO:0001778">
    <property type="term" value="P:plasma membrane repair"/>
    <property type="evidence" value="ECO:0007669"/>
    <property type="project" value="TreeGrafter"/>
</dbReference>
<dbReference type="Gene3D" id="2.60.40.150">
    <property type="entry name" value="C2 domain"/>
    <property type="match status" value="1"/>
</dbReference>
<keyword evidence="8" id="KW-1185">Reference proteome</keyword>
<dbReference type="Proteomes" id="UP000092124">
    <property type="component" value="Unassembled WGS sequence"/>
</dbReference>
<evidence type="ECO:0000256" key="3">
    <source>
        <dbReference type="ARBA" id="ARBA00022737"/>
    </source>
</evidence>
<dbReference type="OrthoDB" id="270970at2759"/>
<sequence>PYAHVSFLHRSKTTEIIHSTLNPTWDQTIIFDEVEIFGEPQTVLQNPPKVIIELFDNDQ</sequence>
<reference evidence="7 8" key="1">
    <citation type="submission" date="2016-06" db="EMBL/GenBank/DDBJ databases">
        <title>The Draft Genome Sequence and Annotation of the Desert Woodrat Neotoma lepida.</title>
        <authorList>
            <person name="Campbell M."/>
            <person name="Oakeson K.F."/>
            <person name="Yandell M."/>
            <person name="Halpert J.R."/>
            <person name="Dearing D."/>
        </authorList>
    </citation>
    <scope>NUCLEOTIDE SEQUENCE [LARGE SCALE GENOMIC DNA]</scope>
    <source>
        <strain evidence="7">417</strain>
        <tissue evidence="7">Liver</tissue>
    </source>
</reference>
<protein>
    <recommendedName>
        <fullName evidence="6">C2 domain-containing protein</fullName>
    </recommendedName>
</protein>
<feature type="non-terminal residue" evidence="7">
    <location>
        <position position="59"/>
    </location>
</feature>
<dbReference type="Pfam" id="PF00168">
    <property type="entry name" value="C2"/>
    <property type="match status" value="1"/>
</dbReference>
<proteinExistence type="predicted"/>
<gene>
    <name evidence="7" type="ORF">A6R68_08130</name>
</gene>
<evidence type="ECO:0000313" key="8">
    <source>
        <dbReference type="Proteomes" id="UP000092124"/>
    </source>
</evidence>
<dbReference type="PANTHER" id="PTHR12546:SF55">
    <property type="entry name" value="MYOFERLIN"/>
    <property type="match status" value="1"/>
</dbReference>
<organism evidence="7 8">
    <name type="scientific">Neotoma lepida</name>
    <name type="common">Desert woodrat</name>
    <dbReference type="NCBI Taxonomy" id="56216"/>
    <lineage>
        <taxon>Eukaryota</taxon>
        <taxon>Metazoa</taxon>
        <taxon>Chordata</taxon>
        <taxon>Craniata</taxon>
        <taxon>Vertebrata</taxon>
        <taxon>Euteleostomi</taxon>
        <taxon>Mammalia</taxon>
        <taxon>Eutheria</taxon>
        <taxon>Euarchontoglires</taxon>
        <taxon>Glires</taxon>
        <taxon>Rodentia</taxon>
        <taxon>Myomorpha</taxon>
        <taxon>Muroidea</taxon>
        <taxon>Cricetidae</taxon>
        <taxon>Neotominae</taxon>
        <taxon>Neotoma</taxon>
    </lineage>
</organism>
<name>A0A1A6G4N2_NEOLE</name>
<dbReference type="GO" id="GO:0033292">
    <property type="term" value="P:T-tubule organization"/>
    <property type="evidence" value="ECO:0007669"/>
    <property type="project" value="TreeGrafter"/>
</dbReference>
<dbReference type="GO" id="GO:0005543">
    <property type="term" value="F:phospholipid binding"/>
    <property type="evidence" value="ECO:0007669"/>
    <property type="project" value="TreeGrafter"/>
</dbReference>
<keyword evidence="5" id="KW-0472">Membrane</keyword>
<evidence type="ECO:0000313" key="7">
    <source>
        <dbReference type="EMBL" id="OBS60745.1"/>
    </source>
</evidence>
<keyword evidence="2" id="KW-0812">Transmembrane</keyword>
<dbReference type="PROSITE" id="PS50004">
    <property type="entry name" value="C2"/>
    <property type="match status" value="1"/>
</dbReference>
<feature type="domain" description="C2" evidence="6">
    <location>
        <begin position="1"/>
        <end position="59"/>
    </location>
</feature>
<comment type="subcellular location">
    <subcellularLocation>
        <location evidence="1">Membrane</location>
        <topology evidence="1">Single-pass membrane protein</topology>
    </subcellularLocation>
</comment>
<accession>A0A1A6G4N2</accession>
<evidence type="ECO:0000256" key="5">
    <source>
        <dbReference type="ARBA" id="ARBA00023136"/>
    </source>
</evidence>
<dbReference type="STRING" id="56216.A0A1A6G4N2"/>
<dbReference type="GO" id="GO:0061025">
    <property type="term" value="P:membrane fusion"/>
    <property type="evidence" value="ECO:0007669"/>
    <property type="project" value="TreeGrafter"/>
</dbReference>
<dbReference type="GO" id="GO:0005886">
    <property type="term" value="C:plasma membrane"/>
    <property type="evidence" value="ECO:0007669"/>
    <property type="project" value="TreeGrafter"/>
</dbReference>
<keyword evidence="3" id="KW-0677">Repeat</keyword>
<feature type="non-terminal residue" evidence="7">
    <location>
        <position position="1"/>
    </location>
</feature>
<dbReference type="InterPro" id="IPR000008">
    <property type="entry name" value="C2_dom"/>
</dbReference>
<evidence type="ECO:0000256" key="1">
    <source>
        <dbReference type="ARBA" id="ARBA00004167"/>
    </source>
</evidence>
<comment type="caution">
    <text evidence="7">The sequence shown here is derived from an EMBL/GenBank/DDBJ whole genome shotgun (WGS) entry which is preliminary data.</text>
</comment>
<evidence type="ECO:0000259" key="6">
    <source>
        <dbReference type="PROSITE" id="PS50004"/>
    </source>
</evidence>
<evidence type="ECO:0000256" key="2">
    <source>
        <dbReference type="ARBA" id="ARBA00022692"/>
    </source>
</evidence>
<evidence type="ECO:0000256" key="4">
    <source>
        <dbReference type="ARBA" id="ARBA00022989"/>
    </source>
</evidence>
<dbReference type="EMBL" id="LZPO01106273">
    <property type="protein sequence ID" value="OBS60745.1"/>
    <property type="molecule type" value="Genomic_DNA"/>
</dbReference>